<evidence type="ECO:0000256" key="8">
    <source>
        <dbReference type="SAM" id="SignalP"/>
    </source>
</evidence>
<comment type="subcellular location">
    <subcellularLocation>
        <location evidence="2">Plastid</location>
        <location evidence="2">Chloroplast</location>
    </subcellularLocation>
</comment>
<feature type="signal peptide" evidence="8">
    <location>
        <begin position="1"/>
        <end position="16"/>
    </location>
</feature>
<comment type="function">
    <text evidence="1">The light-harvesting complex (LHC) functions as a light receptor, it captures and delivers excitation energy to photosystems with which it is closely associated. Energy is transferred from the carotenoid and chlorophyll C (or B) to chlorophyll A and the photosynthetic reaction centers where it is used to synthesize ATP and reducing power.</text>
</comment>
<dbReference type="Gene3D" id="1.10.3460.10">
    <property type="entry name" value="Chlorophyll a/b binding protein domain"/>
    <property type="match status" value="1"/>
</dbReference>
<organism evidence="9">
    <name type="scientific">Pelagomonas calceolata</name>
    <dbReference type="NCBI Taxonomy" id="35677"/>
    <lineage>
        <taxon>Eukaryota</taxon>
        <taxon>Sar</taxon>
        <taxon>Stramenopiles</taxon>
        <taxon>Ochrophyta</taxon>
        <taxon>Pelagophyceae</taxon>
        <taxon>Pelagomonadales</taxon>
        <taxon>Pelagomonadaceae</taxon>
        <taxon>Pelagomonas</taxon>
    </lineage>
</organism>
<feature type="binding site" description="axial binding residue" evidence="7">
    <location>
        <position position="102"/>
    </location>
    <ligand>
        <name>chlorophyll a</name>
        <dbReference type="ChEBI" id="CHEBI:58416"/>
        <label>1</label>
    </ligand>
    <ligandPart>
        <name>Mg</name>
        <dbReference type="ChEBI" id="CHEBI:25107"/>
    </ligandPart>
</feature>
<dbReference type="EMBL" id="HBIW01009523">
    <property type="protein sequence ID" value="CAE0692687.1"/>
    <property type="molecule type" value="Transcribed_RNA"/>
</dbReference>
<feature type="binding site" description="axial binding residue" evidence="7">
    <location>
        <position position="173"/>
    </location>
    <ligand>
        <name>chlorophyll b</name>
        <dbReference type="ChEBI" id="CHEBI:61721"/>
        <label>1</label>
    </ligand>
    <ligandPart>
        <name>Mg</name>
        <dbReference type="ChEBI" id="CHEBI:25107"/>
    </ligandPart>
</feature>
<dbReference type="SUPFAM" id="SSF103511">
    <property type="entry name" value="Chlorophyll a-b binding protein"/>
    <property type="match status" value="1"/>
</dbReference>
<feature type="binding site" evidence="7">
    <location>
        <position position="73"/>
    </location>
    <ligand>
        <name>chlorophyll a</name>
        <dbReference type="ChEBI" id="CHEBI:58416"/>
        <label>1</label>
    </ligand>
</feature>
<keyword evidence="8" id="KW-0732">Signal</keyword>
<evidence type="ECO:0000256" key="1">
    <source>
        <dbReference type="ARBA" id="ARBA00004022"/>
    </source>
</evidence>
<feature type="binding site" evidence="7">
    <location>
        <position position="97"/>
    </location>
    <ligand>
        <name>chlorophyll a</name>
        <dbReference type="ChEBI" id="CHEBI:58416"/>
        <label>1</label>
    </ligand>
</feature>
<feature type="binding site" evidence="7">
    <location>
        <position position="204"/>
    </location>
    <ligand>
        <name>chlorophyll a</name>
        <dbReference type="ChEBI" id="CHEBI:58416"/>
        <label>1</label>
    </ligand>
</feature>
<dbReference type="InterPro" id="IPR022796">
    <property type="entry name" value="Chloroa_b-bind"/>
</dbReference>
<evidence type="ECO:0000256" key="2">
    <source>
        <dbReference type="ARBA" id="ARBA00004229"/>
    </source>
</evidence>
<proteinExistence type="inferred from homology"/>
<keyword evidence="7" id="KW-0157">Chromophore</keyword>
<evidence type="ECO:0000313" key="10">
    <source>
        <dbReference type="EMBL" id="CAE0692687.1"/>
    </source>
</evidence>
<gene>
    <name evidence="9" type="ORF">PCAL00307_LOCUS8122</name>
    <name evidence="10" type="ORF">PCAL00307_LOCUS8123</name>
</gene>
<dbReference type="EMBL" id="HBIW01009522">
    <property type="protein sequence ID" value="CAE0692686.1"/>
    <property type="molecule type" value="Transcribed_RNA"/>
</dbReference>
<keyword evidence="6" id="KW-0934">Plastid</keyword>
<evidence type="ECO:0000313" key="9">
    <source>
        <dbReference type="EMBL" id="CAE0692686.1"/>
    </source>
</evidence>
<keyword evidence="7" id="KW-0148">Chlorophyll</keyword>
<evidence type="ECO:0000256" key="7">
    <source>
        <dbReference type="PIRSR" id="PIRSR601344-1"/>
    </source>
</evidence>
<keyword evidence="4" id="KW-0150">Chloroplast</keyword>
<evidence type="ECO:0000256" key="6">
    <source>
        <dbReference type="ARBA" id="ARBA00022640"/>
    </source>
</evidence>
<evidence type="ECO:0000256" key="5">
    <source>
        <dbReference type="ARBA" id="ARBA00022531"/>
    </source>
</evidence>
<dbReference type="GO" id="GO:0009765">
    <property type="term" value="P:photosynthesis, light harvesting"/>
    <property type="evidence" value="ECO:0007669"/>
    <property type="project" value="InterPro"/>
</dbReference>
<feature type="binding site" evidence="7">
    <location>
        <position position="100"/>
    </location>
    <ligand>
        <name>chlorophyll a</name>
        <dbReference type="ChEBI" id="CHEBI:58416"/>
        <label>1</label>
    </ligand>
</feature>
<dbReference type="GO" id="GO:0016168">
    <property type="term" value="F:chlorophyll binding"/>
    <property type="evidence" value="ECO:0007669"/>
    <property type="project" value="UniProtKB-KW"/>
</dbReference>
<evidence type="ECO:0008006" key="11">
    <source>
        <dbReference type="Google" id="ProtNLM"/>
    </source>
</evidence>
<dbReference type="InterPro" id="IPR001344">
    <property type="entry name" value="Chloro_AB-bd_pln"/>
</dbReference>
<evidence type="ECO:0000256" key="3">
    <source>
        <dbReference type="ARBA" id="ARBA00005933"/>
    </source>
</evidence>
<sequence length="248" mass="26262">MLSKACIALALAPAAAFNFGDILKKKSAPKPAAPAAPQKSSGGAYPSVALPFTTTNLDGSLVGDVGFDPLGFSKYAPGAWWQGDEGDGSLKIFREAELMHGRIAQLACLGWVFPEIAHFPGKDGAFGKMNPFEAVDAIPNAGWYQILAFMASLEVYRVNKLKDPAYVPGDLSLGQGPGRWNPFGFDYTPEEYAEKQLQEIKHCRLAMLGIIGLAAKSSGAGDVGVLAMLGGGKPEFVTKAGFYFPEGI</sequence>
<feature type="chain" id="PRO_5036191427" description="Plastid light harvesting protein" evidence="8">
    <location>
        <begin position="17"/>
        <end position="248"/>
    </location>
</feature>
<dbReference type="GO" id="GO:0009507">
    <property type="term" value="C:chloroplast"/>
    <property type="evidence" value="ECO:0007669"/>
    <property type="project" value="UniProtKB-SubCell"/>
</dbReference>
<dbReference type="PANTHER" id="PTHR21649">
    <property type="entry name" value="CHLOROPHYLL A/B BINDING PROTEIN"/>
    <property type="match status" value="1"/>
</dbReference>
<protein>
    <recommendedName>
        <fullName evidence="11">Plastid light harvesting protein</fullName>
    </recommendedName>
</protein>
<accession>A0A6S8TQ14</accession>
<reference evidence="9" key="1">
    <citation type="submission" date="2021-01" db="EMBL/GenBank/DDBJ databases">
        <authorList>
            <person name="Corre E."/>
            <person name="Pelletier E."/>
            <person name="Niang G."/>
            <person name="Scheremetjew M."/>
            <person name="Finn R."/>
            <person name="Kale V."/>
            <person name="Holt S."/>
            <person name="Cochrane G."/>
            <person name="Meng A."/>
            <person name="Brown T."/>
            <person name="Cohen L."/>
        </authorList>
    </citation>
    <scope>NUCLEOTIDE SEQUENCE</scope>
    <source>
        <strain evidence="9">CCMP1756</strain>
    </source>
</reference>
<keyword evidence="5" id="KW-0602">Photosynthesis</keyword>
<dbReference type="GO" id="GO:0016020">
    <property type="term" value="C:membrane"/>
    <property type="evidence" value="ECO:0007669"/>
    <property type="project" value="InterPro"/>
</dbReference>
<evidence type="ECO:0000256" key="4">
    <source>
        <dbReference type="ARBA" id="ARBA00022528"/>
    </source>
</evidence>
<comment type="similarity">
    <text evidence="3">Belongs to the fucoxanthin chlorophyll protein family.</text>
</comment>
<dbReference type="Pfam" id="PF00504">
    <property type="entry name" value="Chloroa_b-bind"/>
    <property type="match status" value="1"/>
</dbReference>
<dbReference type="AlphaFoldDB" id="A0A6S8TQ14"/>
<name>A0A6S8TQ14_9STRA</name>
<feature type="binding site" evidence="7">
    <location>
        <position position="199"/>
    </location>
    <ligand>
        <name>chlorophyll a</name>
        <dbReference type="ChEBI" id="CHEBI:58416"/>
        <label>1</label>
    </ligand>
</feature>